<feature type="region of interest" description="Disordered" evidence="1">
    <location>
        <begin position="1"/>
        <end position="35"/>
    </location>
</feature>
<evidence type="ECO:0000313" key="3">
    <source>
        <dbReference type="Proteomes" id="UP000750711"/>
    </source>
</evidence>
<dbReference type="EMBL" id="JAGHQM010001673">
    <property type="protein sequence ID" value="KAH0552970.1"/>
    <property type="molecule type" value="Genomic_DNA"/>
</dbReference>
<feature type="region of interest" description="Disordered" evidence="1">
    <location>
        <begin position="77"/>
        <end position="99"/>
    </location>
</feature>
<sequence length="99" mass="11075">MRDLLANRLAPRNKVEKENNGVKSKGKGKTVARSRVDSVASTVQMGTVYPKVDAYDRAPSLEVKNIFAKLYWSMKEEEETVDNDSDDGEPALEELKQST</sequence>
<comment type="caution">
    <text evidence="2">The sequence shown here is derived from an EMBL/GenBank/DDBJ whole genome shotgun (WGS) entry which is preliminary data.</text>
</comment>
<evidence type="ECO:0000256" key="1">
    <source>
        <dbReference type="SAM" id="MobiDB-lite"/>
    </source>
</evidence>
<proteinExistence type="predicted"/>
<organism evidence="2 3">
    <name type="scientific">Trichoglossum hirsutum</name>
    <dbReference type="NCBI Taxonomy" id="265104"/>
    <lineage>
        <taxon>Eukaryota</taxon>
        <taxon>Fungi</taxon>
        <taxon>Dikarya</taxon>
        <taxon>Ascomycota</taxon>
        <taxon>Pezizomycotina</taxon>
        <taxon>Geoglossomycetes</taxon>
        <taxon>Geoglossales</taxon>
        <taxon>Geoglossaceae</taxon>
        <taxon>Trichoglossum</taxon>
    </lineage>
</organism>
<gene>
    <name evidence="2" type="ORF">GP486_006834</name>
</gene>
<evidence type="ECO:0000313" key="2">
    <source>
        <dbReference type="EMBL" id="KAH0552970.1"/>
    </source>
</evidence>
<accession>A0A9P8ID03</accession>
<name>A0A9P8ID03_9PEZI</name>
<feature type="compositionally biased region" description="Acidic residues" evidence="1">
    <location>
        <begin position="77"/>
        <end position="92"/>
    </location>
</feature>
<reference evidence="2" key="1">
    <citation type="submission" date="2021-03" db="EMBL/GenBank/DDBJ databases">
        <title>Comparative genomics and phylogenomic investigation of the class Geoglossomycetes provide insights into ecological specialization and systematics.</title>
        <authorList>
            <person name="Melie T."/>
            <person name="Pirro S."/>
            <person name="Miller A.N."/>
            <person name="Quandt A."/>
        </authorList>
    </citation>
    <scope>NUCLEOTIDE SEQUENCE</scope>
    <source>
        <strain evidence="2">CAQ_001_2017</strain>
    </source>
</reference>
<keyword evidence="3" id="KW-1185">Reference proteome</keyword>
<dbReference type="AlphaFoldDB" id="A0A9P8ID03"/>
<dbReference type="Proteomes" id="UP000750711">
    <property type="component" value="Unassembled WGS sequence"/>
</dbReference>
<protein>
    <submittedName>
        <fullName evidence="2">Uncharacterized protein</fullName>
    </submittedName>
</protein>